<evidence type="ECO:0000259" key="2">
    <source>
        <dbReference type="PROSITE" id="PS50181"/>
    </source>
</evidence>
<gene>
    <name evidence="3" type="ORF">JYU34_012416</name>
</gene>
<feature type="compositionally biased region" description="Basic and acidic residues" evidence="1">
    <location>
        <begin position="217"/>
        <end position="232"/>
    </location>
</feature>
<evidence type="ECO:0000313" key="3">
    <source>
        <dbReference type="EMBL" id="KAG7302500.1"/>
    </source>
</evidence>
<sequence>MNFSELMVEVHRVQDTILNDMVYKNTDEEDLLRFRKHLYCTKRLFSRVAHGNKLRFLMLLLDDVTSVWTLASLMKCIWNCRVKDSVLSSFTEPIPWSSFDRTAPGTCLADAMEADRAWFRTLDADRQTEVLLELLLVSGGPLMLRVLQRSQQIYDASRREQLREISECVAVIPEVSPRSARSRKKKGDDATARSAKSTSRKKKEDDATARSAKSSKKKDDEASDVGKDKDTIPKGTQQTPAEKQLEVSLSNWNAAITRLRSSIKMEEVEIVCGDEKKKLWKVQRPKIETLETLDQLQLIPDNVFKRILTYIPRSQLPELCKVNKYWASVIEDLKAEEAARLKISIELEKLRELKLAQPSSTQLGRASPVWRSDSRLLVTPSQCGALMRDRAFERERVVAEREEDIGEVLNIRGAMDKDMFHWCEAVIKLTEEDQYKNCKNDDSIEEVLGHLPSPLIEKHRNVAIPHLAHPYPAYKIVAHESPI</sequence>
<dbReference type="EMBL" id="JAHIBW010000017">
    <property type="protein sequence ID" value="KAG7302500.1"/>
    <property type="molecule type" value="Genomic_DNA"/>
</dbReference>
<comment type="caution">
    <text evidence="3">The sequence shown here is derived from an EMBL/GenBank/DDBJ whole genome shotgun (WGS) entry which is preliminary data.</text>
</comment>
<accession>A0ABQ7QBB7</accession>
<evidence type="ECO:0000313" key="4">
    <source>
        <dbReference type="Proteomes" id="UP000823941"/>
    </source>
</evidence>
<dbReference type="Proteomes" id="UP000823941">
    <property type="component" value="Chromosome 17"/>
</dbReference>
<dbReference type="InterPro" id="IPR001810">
    <property type="entry name" value="F-box_dom"/>
</dbReference>
<feature type="compositionally biased region" description="Polar residues" evidence="1">
    <location>
        <begin position="234"/>
        <end position="244"/>
    </location>
</feature>
<protein>
    <recommendedName>
        <fullName evidence="2">F-box domain-containing protein</fullName>
    </recommendedName>
</protein>
<name>A0ABQ7QBB7_PLUXY</name>
<proteinExistence type="predicted"/>
<organism evidence="3 4">
    <name type="scientific">Plutella xylostella</name>
    <name type="common">Diamondback moth</name>
    <name type="synonym">Plutella maculipennis</name>
    <dbReference type="NCBI Taxonomy" id="51655"/>
    <lineage>
        <taxon>Eukaryota</taxon>
        <taxon>Metazoa</taxon>
        <taxon>Ecdysozoa</taxon>
        <taxon>Arthropoda</taxon>
        <taxon>Hexapoda</taxon>
        <taxon>Insecta</taxon>
        <taxon>Pterygota</taxon>
        <taxon>Neoptera</taxon>
        <taxon>Endopterygota</taxon>
        <taxon>Lepidoptera</taxon>
        <taxon>Glossata</taxon>
        <taxon>Ditrysia</taxon>
        <taxon>Yponomeutoidea</taxon>
        <taxon>Plutellidae</taxon>
        <taxon>Plutella</taxon>
    </lineage>
</organism>
<reference evidence="3 4" key="1">
    <citation type="submission" date="2021-06" db="EMBL/GenBank/DDBJ databases">
        <title>A haploid diamondback moth (Plutella xylostella L.) genome assembly resolves 31 chromosomes and identifies a diamide resistance mutation.</title>
        <authorList>
            <person name="Ward C.M."/>
            <person name="Perry K.D."/>
            <person name="Baker G."/>
            <person name="Powis K."/>
            <person name="Heckel D.G."/>
            <person name="Baxter S.W."/>
        </authorList>
    </citation>
    <scope>NUCLEOTIDE SEQUENCE [LARGE SCALE GENOMIC DNA]</scope>
    <source>
        <strain evidence="3 4">LV</strain>
        <tissue evidence="3">Single pupa</tissue>
    </source>
</reference>
<feature type="domain" description="F-box" evidence="2">
    <location>
        <begin position="293"/>
        <end position="341"/>
    </location>
</feature>
<feature type="region of interest" description="Disordered" evidence="1">
    <location>
        <begin position="176"/>
        <end position="244"/>
    </location>
</feature>
<dbReference type="PROSITE" id="PS50181">
    <property type="entry name" value="FBOX"/>
    <property type="match status" value="1"/>
</dbReference>
<dbReference type="Pfam" id="PF00646">
    <property type="entry name" value="F-box"/>
    <property type="match status" value="1"/>
</dbReference>
<keyword evidence="4" id="KW-1185">Reference proteome</keyword>
<evidence type="ECO:0000256" key="1">
    <source>
        <dbReference type="SAM" id="MobiDB-lite"/>
    </source>
</evidence>